<organism evidence="2 3">
    <name type="scientific">Dissulfurirhabdus thermomarina</name>
    <dbReference type="NCBI Taxonomy" id="1765737"/>
    <lineage>
        <taxon>Bacteria</taxon>
        <taxon>Deltaproteobacteria</taxon>
        <taxon>Dissulfurirhabdaceae</taxon>
        <taxon>Dissulfurirhabdus</taxon>
    </lineage>
</organism>
<dbReference type="EMBL" id="JAAGRR010000007">
    <property type="protein sequence ID" value="NDY41530.1"/>
    <property type="molecule type" value="Genomic_DNA"/>
</dbReference>
<gene>
    <name evidence="2" type="ORF">G3N55_01505</name>
</gene>
<evidence type="ECO:0000313" key="3">
    <source>
        <dbReference type="Proteomes" id="UP000469346"/>
    </source>
</evidence>
<dbReference type="SUPFAM" id="SSF49785">
    <property type="entry name" value="Galactose-binding domain-like"/>
    <property type="match status" value="1"/>
</dbReference>
<evidence type="ECO:0000313" key="2">
    <source>
        <dbReference type="EMBL" id="NDY41530.1"/>
    </source>
</evidence>
<dbReference type="InterPro" id="IPR008979">
    <property type="entry name" value="Galactose-bd-like_sf"/>
</dbReference>
<proteinExistence type="predicted"/>
<accession>A0A6N9TM67</accession>
<sequence>MATGGLREGGRRVPPFFEIVLLLLPVMILGAAQRPAGAAPLGINADWRFSESGDGETLDTFSQSYNMDFGSEVNEVIDYSGAVRYQRTRRESAVSEILSPTLGLALDNDVFRLDLSGNLNRRRESEGPNLTDSTWEATWTSRWRHRWWPSLRLFYGQDRSRDDLDRHAIDTESDRYGGNLDWTLGRLKAFYAYDRRENTDNSQALEYLSDSHVARVQGSAAFFGDRLTLSFAQQFLQADEEVRGARPAGQVVFLRVTVATALSGVDATPQTGTLASTPALIDGDRFSAAVTINPGDRTNIGARTGGQAADRLFLYTTDDISASAGAFQWDLYVSSDGNNWSLSAANLAFTYNGPQRRFEMDLPAVSPEFLKVVATATPATAVSVSEIEIFRRVVATGSNLLSESTNRSWHSDVSLGARLREDLAFSYSLSYEASRPDPGAHRDKTSQAGSLRWTPWGRYFSSTLGASETRDQRENDPDTTSRSYSLTLASTPLDTLDLGASVTRSDSLEDGRRIGTSYHYGLLASAEIYPDLHAGLDVNYSTAENLESDTTTRTLNGVARLTARLTPAVLLDGSVEHNRTDGSGTESRESIGVLNLTWRPSDIVSVRWTGRRTWTDQEEDANGWSVTLGLAPTRKVQINGTYTYQDAATTSESFGLSANWNISRFFLFQASGSYQILPDEEPWQVGAQLTARFSGL</sequence>
<evidence type="ECO:0000256" key="1">
    <source>
        <dbReference type="SAM" id="MobiDB-lite"/>
    </source>
</evidence>
<dbReference type="Gene3D" id="2.60.120.260">
    <property type="entry name" value="Galactose-binding domain-like"/>
    <property type="match status" value="1"/>
</dbReference>
<dbReference type="Proteomes" id="UP000469346">
    <property type="component" value="Unassembled WGS sequence"/>
</dbReference>
<evidence type="ECO:0008006" key="4">
    <source>
        <dbReference type="Google" id="ProtNLM"/>
    </source>
</evidence>
<dbReference type="RefSeq" id="WP_163297689.1">
    <property type="nucleotide sequence ID" value="NZ_JAAGRR010000007.1"/>
</dbReference>
<reference evidence="2 3" key="1">
    <citation type="submission" date="2020-02" db="EMBL/GenBank/DDBJ databases">
        <title>Comparative genomics of sulfur disproportionating microorganisms.</title>
        <authorList>
            <person name="Ward L.M."/>
            <person name="Bertran E."/>
            <person name="Johnston D.T."/>
        </authorList>
    </citation>
    <scope>NUCLEOTIDE SEQUENCE [LARGE SCALE GENOMIC DNA]</scope>
    <source>
        <strain evidence="2 3">DSM 100025</strain>
    </source>
</reference>
<keyword evidence="3" id="KW-1185">Reference proteome</keyword>
<feature type="region of interest" description="Disordered" evidence="1">
    <location>
        <begin position="464"/>
        <end position="486"/>
    </location>
</feature>
<protein>
    <recommendedName>
        <fullName evidence="4">TIGR03016 family PEP-CTERM system-associated outer membrane protein</fullName>
    </recommendedName>
</protein>
<comment type="caution">
    <text evidence="2">The sequence shown here is derived from an EMBL/GenBank/DDBJ whole genome shotgun (WGS) entry which is preliminary data.</text>
</comment>
<name>A0A6N9TM67_DISTH</name>
<dbReference type="AlphaFoldDB" id="A0A6N9TM67"/>